<evidence type="ECO:0000313" key="8">
    <source>
        <dbReference type="Proteomes" id="UP000244223"/>
    </source>
</evidence>
<keyword evidence="4 6" id="KW-1133">Transmembrane helix</keyword>
<feature type="transmembrane region" description="Helical" evidence="6">
    <location>
        <begin position="108"/>
        <end position="124"/>
    </location>
</feature>
<feature type="transmembrane region" description="Helical" evidence="6">
    <location>
        <begin position="69"/>
        <end position="87"/>
    </location>
</feature>
<comment type="similarity">
    <text evidence="2">Belongs to the oxidase-dependent Fe transporter (OFeT) (TC 9.A.10.1) family.</text>
</comment>
<feature type="transmembrane region" description="Helical" evidence="6">
    <location>
        <begin position="38"/>
        <end position="57"/>
    </location>
</feature>
<protein>
    <submittedName>
        <fullName evidence="7">High-affinity iron transporter</fullName>
    </submittedName>
</protein>
<keyword evidence="8" id="KW-1185">Reference proteome</keyword>
<dbReference type="PANTHER" id="PTHR31632:SF2">
    <property type="entry name" value="PLASMA MEMBRANE IRON PERMEASE"/>
    <property type="match status" value="1"/>
</dbReference>
<evidence type="ECO:0000256" key="3">
    <source>
        <dbReference type="ARBA" id="ARBA00022692"/>
    </source>
</evidence>
<organism evidence="7 8">
    <name type="scientific">Agitococcus lubricus</name>
    <dbReference type="NCBI Taxonomy" id="1077255"/>
    <lineage>
        <taxon>Bacteria</taxon>
        <taxon>Pseudomonadati</taxon>
        <taxon>Pseudomonadota</taxon>
        <taxon>Gammaproteobacteria</taxon>
        <taxon>Moraxellales</taxon>
        <taxon>Moraxellaceae</taxon>
        <taxon>Agitococcus</taxon>
    </lineage>
</organism>
<dbReference type="InterPro" id="IPR004923">
    <property type="entry name" value="FTR1/Fip1/EfeU"/>
</dbReference>
<evidence type="ECO:0000256" key="6">
    <source>
        <dbReference type="SAM" id="Phobius"/>
    </source>
</evidence>
<feature type="transmembrane region" description="Helical" evidence="6">
    <location>
        <begin position="130"/>
        <end position="163"/>
    </location>
</feature>
<reference evidence="7 8" key="1">
    <citation type="submission" date="2018-04" db="EMBL/GenBank/DDBJ databases">
        <title>Genomic Encyclopedia of Archaeal and Bacterial Type Strains, Phase II (KMG-II): from individual species to whole genera.</title>
        <authorList>
            <person name="Goeker M."/>
        </authorList>
    </citation>
    <scope>NUCLEOTIDE SEQUENCE [LARGE SCALE GENOMIC DNA]</scope>
    <source>
        <strain evidence="7 8">DSM 5822</strain>
    </source>
</reference>
<gene>
    <name evidence="7" type="ORF">C8N29_12229</name>
</gene>
<evidence type="ECO:0000256" key="1">
    <source>
        <dbReference type="ARBA" id="ARBA00004141"/>
    </source>
</evidence>
<dbReference type="Pfam" id="PF03239">
    <property type="entry name" value="FTR1"/>
    <property type="match status" value="1"/>
</dbReference>
<evidence type="ECO:0000256" key="5">
    <source>
        <dbReference type="ARBA" id="ARBA00023136"/>
    </source>
</evidence>
<dbReference type="EMBL" id="QAON01000022">
    <property type="protein sequence ID" value="PTQ87163.1"/>
    <property type="molecule type" value="Genomic_DNA"/>
</dbReference>
<proteinExistence type="inferred from homology"/>
<keyword evidence="5 6" id="KW-0472">Membrane</keyword>
<dbReference type="GO" id="GO:0015093">
    <property type="term" value="F:ferrous iron transmembrane transporter activity"/>
    <property type="evidence" value="ECO:0007669"/>
    <property type="project" value="TreeGrafter"/>
</dbReference>
<sequence>MLAIFMTTFREGLEALLVISVAMAFLRQTGNSLLLRPLLAGSLIAISGSAVLGIYLAHTGALSPVWEGWLALVAAALIITCVIHMVMHGKKMAYEIRERLNILTQGKVNAVWWSVLLFAVLMVGREGVEAATLIAALASTASGLTLTASAIGGLSSAAVLAWLWGRYGQRVNVGLLFRVTGTFLALFSVQLVVYAFHEFAEAGALPLLDNGYWHELTEPYGPGGEYGVWLTYTLILAPLSLIIWDKLSSHLWTEAKA</sequence>
<name>A0A2T5ITJ0_9GAMM</name>
<dbReference type="RefSeq" id="WP_239987192.1">
    <property type="nucleotide sequence ID" value="NZ_QAON01000022.1"/>
</dbReference>
<dbReference type="GO" id="GO:0033573">
    <property type="term" value="C:high-affinity iron permease complex"/>
    <property type="evidence" value="ECO:0007669"/>
    <property type="project" value="InterPro"/>
</dbReference>
<accession>A0A2T5ITJ0</accession>
<comment type="subcellular location">
    <subcellularLocation>
        <location evidence="1">Membrane</location>
        <topology evidence="1">Multi-pass membrane protein</topology>
    </subcellularLocation>
</comment>
<evidence type="ECO:0000256" key="2">
    <source>
        <dbReference type="ARBA" id="ARBA00008333"/>
    </source>
</evidence>
<keyword evidence="3 6" id="KW-0812">Transmembrane</keyword>
<feature type="transmembrane region" description="Helical" evidence="6">
    <location>
        <begin position="175"/>
        <end position="196"/>
    </location>
</feature>
<comment type="caution">
    <text evidence="7">The sequence shown here is derived from an EMBL/GenBank/DDBJ whole genome shotgun (WGS) entry which is preliminary data.</text>
</comment>
<dbReference type="PANTHER" id="PTHR31632">
    <property type="entry name" value="IRON TRANSPORTER FTH1"/>
    <property type="match status" value="1"/>
</dbReference>
<dbReference type="Proteomes" id="UP000244223">
    <property type="component" value="Unassembled WGS sequence"/>
</dbReference>
<evidence type="ECO:0000313" key="7">
    <source>
        <dbReference type="EMBL" id="PTQ87163.1"/>
    </source>
</evidence>
<feature type="transmembrane region" description="Helical" evidence="6">
    <location>
        <begin position="226"/>
        <end position="244"/>
    </location>
</feature>
<evidence type="ECO:0000256" key="4">
    <source>
        <dbReference type="ARBA" id="ARBA00022989"/>
    </source>
</evidence>
<dbReference type="AlphaFoldDB" id="A0A2T5ITJ0"/>